<dbReference type="CTD" id="22868"/>
<evidence type="ECO:0000259" key="3">
    <source>
        <dbReference type="PROSITE" id="PS51286"/>
    </source>
</evidence>
<dbReference type="GO" id="GO:0005759">
    <property type="term" value="C:mitochondrial matrix"/>
    <property type="evidence" value="ECO:0007669"/>
    <property type="project" value="TreeGrafter"/>
</dbReference>
<evidence type="ECO:0000256" key="2">
    <source>
        <dbReference type="ARBA" id="ARBA00023128"/>
    </source>
</evidence>
<dbReference type="InterPro" id="IPR013584">
    <property type="entry name" value="RAP"/>
</dbReference>
<dbReference type="GO" id="GO:0003723">
    <property type="term" value="F:RNA binding"/>
    <property type="evidence" value="ECO:0007669"/>
    <property type="project" value="TreeGrafter"/>
</dbReference>
<gene>
    <name evidence="4" type="primary">fastkd2</name>
</gene>
<reference evidence="4" key="2">
    <citation type="submission" date="2025-08" db="UniProtKB">
        <authorList>
            <consortium name="Ensembl"/>
        </authorList>
    </citation>
    <scope>IDENTIFICATION</scope>
</reference>
<proteinExistence type="predicted"/>
<sequence length="637" mass="72578">MSVLLSKEVMGRVLLLCRRGFLWQRHGCLVTASATSVVTQQLAQFLSPKQSQTGLSWSLVRSVRFYTQERDELETPPPHASVQSEVTASRQGQRGSSFLDNLQCCVSPSDVLDVTRSYSLNTGQVNRCLTHIWAIAKRLSDEQRRYELQLLFEHPGFEELLKNASRTVWHMRLEDVTYSLLSMVNLGVPQDSRVIQTYLRACQERVNDFDEKSLSILASCLRHMDDSPNVVALKDGLRLVVETRLPGIKNVMVLQTLMRLLGKDTPKELKRKLERKALSMTDQFSLPNTQYMFSTLAVMGFCSKPLLDICSKKIKENLHGIPFNRLLQLLHSCFELQYRDAHMLTAVSDYIASTMDVWSNKQLLLFLSVFEDLVFCPDALMEAYAGKVMADPDTLTLKDLLCVLKVYSSFSYDLQQRRPEFLDSLTHVLSSYLPKMSTYALLKSVYCLCLLGHFPSAPFEQLLQSCTLEQLQESKFPQSKERMFQTIDLCLRLDSPTFPQPLSVPSSVLSLADFSQSSANPGLLQGLQKVLEEQEHAVLQEMVVVEKCYLIDAVITKRGESSQRFAVIFAPFFGFCYGTSKPRGSFAVKLRHLKILGYEPVPILEHELLSMSEEQRADFLRMRIFPQHQSSEKKHTF</sequence>
<protein>
    <recommendedName>
        <fullName evidence="3">RAP domain-containing protein</fullName>
    </recommendedName>
</protein>
<dbReference type="PANTHER" id="PTHR21228">
    <property type="entry name" value="FAST LEU-RICH DOMAIN-CONTAINING"/>
    <property type="match status" value="1"/>
</dbReference>
<reference evidence="4" key="3">
    <citation type="submission" date="2025-09" db="UniProtKB">
        <authorList>
            <consortium name="Ensembl"/>
        </authorList>
    </citation>
    <scope>IDENTIFICATION</scope>
</reference>
<dbReference type="AlphaFoldDB" id="A0A8C5HMI4"/>
<reference evidence="4" key="1">
    <citation type="submission" date="2020-06" db="EMBL/GenBank/DDBJ databases">
        <authorList>
            <consortium name="Wellcome Sanger Institute Data Sharing"/>
        </authorList>
    </citation>
    <scope>NUCLEOTIDE SEQUENCE [LARGE SCALE GENOMIC DNA]</scope>
</reference>
<evidence type="ECO:0000313" key="4">
    <source>
        <dbReference type="Ensembl" id="ENSGWIP00000047489.1"/>
    </source>
</evidence>
<dbReference type="Pfam" id="PF06743">
    <property type="entry name" value="FAST_1"/>
    <property type="match status" value="1"/>
</dbReference>
<evidence type="ECO:0000313" key="5">
    <source>
        <dbReference type="Proteomes" id="UP000694680"/>
    </source>
</evidence>
<accession>A0A8C5HMI4</accession>
<dbReference type="GO" id="GO:0044528">
    <property type="term" value="P:regulation of mitochondrial mRNA stability"/>
    <property type="evidence" value="ECO:0007669"/>
    <property type="project" value="InterPro"/>
</dbReference>
<dbReference type="InterPro" id="IPR050870">
    <property type="entry name" value="FAST_kinase"/>
</dbReference>
<dbReference type="Proteomes" id="UP000694680">
    <property type="component" value="Chromosome 2"/>
</dbReference>
<comment type="subcellular location">
    <subcellularLocation>
        <location evidence="1">Mitochondrion</location>
    </subcellularLocation>
</comment>
<dbReference type="InterPro" id="IPR010622">
    <property type="entry name" value="FAST_Leu-rich"/>
</dbReference>
<dbReference type="GO" id="GO:0035770">
    <property type="term" value="C:ribonucleoprotein granule"/>
    <property type="evidence" value="ECO:0007669"/>
    <property type="project" value="TreeGrafter"/>
</dbReference>
<keyword evidence="5" id="KW-1185">Reference proteome</keyword>
<dbReference type="Ensembl" id="ENSGWIT00000051379.1">
    <property type="protein sequence ID" value="ENSGWIP00000047489.1"/>
    <property type="gene ID" value="ENSGWIG00000023366.1"/>
</dbReference>
<dbReference type="PANTHER" id="PTHR21228:SF1">
    <property type="entry name" value="FAST KINASE DOMAIN-CONTAINING PROTEIN 2, MITOCHONDRIAL"/>
    <property type="match status" value="1"/>
</dbReference>
<keyword evidence="2" id="KW-0496">Mitochondrion</keyword>
<dbReference type="OrthoDB" id="9369505at2759"/>
<name>A0A8C5HMI4_GOUWI</name>
<dbReference type="RefSeq" id="XP_028322611.1">
    <property type="nucleotide sequence ID" value="XM_028466810.1"/>
</dbReference>
<organism evidence="4 5">
    <name type="scientific">Gouania willdenowi</name>
    <name type="common">Blunt-snouted clingfish</name>
    <name type="synonym">Lepadogaster willdenowi</name>
    <dbReference type="NCBI Taxonomy" id="441366"/>
    <lineage>
        <taxon>Eukaryota</taxon>
        <taxon>Metazoa</taxon>
        <taxon>Chordata</taxon>
        <taxon>Craniata</taxon>
        <taxon>Vertebrata</taxon>
        <taxon>Euteleostomi</taxon>
        <taxon>Actinopterygii</taxon>
        <taxon>Neopterygii</taxon>
        <taxon>Teleostei</taxon>
        <taxon>Neoteleostei</taxon>
        <taxon>Acanthomorphata</taxon>
        <taxon>Ovalentaria</taxon>
        <taxon>Blenniimorphae</taxon>
        <taxon>Blenniiformes</taxon>
        <taxon>Gobiesocoidei</taxon>
        <taxon>Gobiesocidae</taxon>
        <taxon>Gobiesocinae</taxon>
        <taxon>Gouania</taxon>
    </lineage>
</organism>
<dbReference type="SMART" id="SM00952">
    <property type="entry name" value="RAP"/>
    <property type="match status" value="1"/>
</dbReference>
<feature type="domain" description="RAP" evidence="3">
    <location>
        <begin position="565"/>
        <end position="622"/>
    </location>
</feature>
<evidence type="ECO:0000256" key="1">
    <source>
        <dbReference type="ARBA" id="ARBA00004173"/>
    </source>
</evidence>
<dbReference type="GO" id="GO:0000963">
    <property type="term" value="P:mitochondrial RNA processing"/>
    <property type="evidence" value="ECO:0007669"/>
    <property type="project" value="TreeGrafter"/>
</dbReference>
<dbReference type="PROSITE" id="PS51286">
    <property type="entry name" value="RAP"/>
    <property type="match status" value="1"/>
</dbReference>
<dbReference type="GeneID" id="114475734"/>